<dbReference type="EMBL" id="CATZAT010000007">
    <property type="protein sequence ID" value="CAJ0796718.1"/>
    <property type="molecule type" value="Genomic_DNA"/>
</dbReference>
<keyword evidence="2" id="KW-0378">Hydrolase</keyword>
<dbReference type="Gene3D" id="3.20.20.140">
    <property type="entry name" value="Metal-dependent hydrolases"/>
    <property type="match status" value="1"/>
</dbReference>
<organism evidence="2 3">
    <name type="scientific">Ralstonia holmesii</name>
    <dbReference type="NCBI Taxonomy" id="3058602"/>
    <lineage>
        <taxon>Bacteria</taxon>
        <taxon>Pseudomonadati</taxon>
        <taxon>Pseudomonadota</taxon>
        <taxon>Betaproteobacteria</taxon>
        <taxon>Burkholderiales</taxon>
        <taxon>Burkholderiaceae</taxon>
        <taxon>Ralstonia</taxon>
    </lineage>
</organism>
<comment type="caution">
    <text evidence="2">The sequence shown here is derived from an EMBL/GenBank/DDBJ whole genome shotgun (WGS) entry which is preliminary data.</text>
</comment>
<reference evidence="2 3" key="1">
    <citation type="submission" date="2023-07" db="EMBL/GenBank/DDBJ databases">
        <authorList>
            <person name="Peeters C."/>
        </authorList>
    </citation>
    <scope>NUCLEOTIDE SEQUENCE [LARGE SCALE GENOMIC DNA]</scope>
    <source>
        <strain evidence="2 3">LMG 18096</strain>
    </source>
</reference>
<dbReference type="PANTHER" id="PTHR35563">
    <property type="entry name" value="BARREL METAL-DEPENDENT HYDROLASE, PUTATIVE (AFU_ORTHOLOGUE AFUA_1G16240)-RELATED"/>
    <property type="match status" value="1"/>
</dbReference>
<dbReference type="InterPro" id="IPR006680">
    <property type="entry name" value="Amidohydro-rel"/>
</dbReference>
<keyword evidence="3" id="KW-1185">Reference proteome</keyword>
<protein>
    <submittedName>
        <fullName evidence="2">4-sulfomuconolactone hydrolase</fullName>
        <ecNumber evidence="2">3.1.1.92</ecNumber>
    </submittedName>
</protein>
<feature type="domain" description="Amidohydrolase-related" evidence="1">
    <location>
        <begin position="31"/>
        <end position="293"/>
    </location>
</feature>
<dbReference type="InterPro" id="IPR052358">
    <property type="entry name" value="Aro_Compnd_Degr_Hydrolases"/>
</dbReference>
<dbReference type="AlphaFoldDB" id="A0ABC8QEH5"/>
<evidence type="ECO:0000313" key="2">
    <source>
        <dbReference type="EMBL" id="CAJ0796718.1"/>
    </source>
</evidence>
<sequence>MSYQSTGSAPYCLEPNQVFASPAFEIPRFACDTHAHVVSSDASAYPMVPNRSYTPVPCPEADYLTMLDATGMERGVLVQISVYGTDNRYMLEVLRRHPERLRGIGVVSPDVSERELVEMHDAGVRGLRLNVLYGGGVGFDAMETLAAKIKDMGWHLQLLVDARQFPELMPRLQKLTLPVVVDHMGHMPVELGTRHTGFQALKHLLTDHGWWTKLSGAYRISAEPAPHTNVTEWAQELIEAAPDRLVWGSDWPHVAVRPMPDTGQLRNLLATWIPDAALRHKILVTNPERLYDFPATSG</sequence>
<dbReference type="RefSeq" id="WP_428984184.1">
    <property type="nucleotide sequence ID" value="NZ_CATZAT010000007.1"/>
</dbReference>
<accession>A0ABC8QEH5</accession>
<dbReference type="PANTHER" id="PTHR35563:SF2">
    <property type="entry name" value="BARREL METAL-DEPENDENT HYDROLASE, PUTATIVE (AFU_ORTHOLOGUE AFUA_1G16240)-RELATED"/>
    <property type="match status" value="1"/>
</dbReference>
<dbReference type="InterPro" id="IPR032466">
    <property type="entry name" value="Metal_Hydrolase"/>
</dbReference>
<gene>
    <name evidence="2" type="ORF">LMG18096_03299</name>
</gene>
<dbReference type="Proteomes" id="UP001189663">
    <property type="component" value="Unassembled WGS sequence"/>
</dbReference>
<evidence type="ECO:0000313" key="3">
    <source>
        <dbReference type="Proteomes" id="UP001189663"/>
    </source>
</evidence>
<dbReference type="EC" id="3.1.1.92" evidence="2"/>
<proteinExistence type="predicted"/>
<dbReference type="SUPFAM" id="SSF51556">
    <property type="entry name" value="Metallo-dependent hydrolases"/>
    <property type="match status" value="1"/>
</dbReference>
<evidence type="ECO:0000259" key="1">
    <source>
        <dbReference type="Pfam" id="PF04909"/>
    </source>
</evidence>
<dbReference type="GO" id="GO:0102998">
    <property type="term" value="F:4-sulfomuconolactone hydrolase activity"/>
    <property type="evidence" value="ECO:0007669"/>
    <property type="project" value="UniProtKB-EC"/>
</dbReference>
<dbReference type="Pfam" id="PF04909">
    <property type="entry name" value="Amidohydro_2"/>
    <property type="match status" value="1"/>
</dbReference>
<name>A0ABC8QEH5_9RALS</name>